<reference evidence="5" key="1">
    <citation type="submission" date="2022-08" db="EMBL/GenBank/DDBJ databases">
        <authorList>
            <person name="Deng Y."/>
            <person name="Han X.-F."/>
            <person name="Zhang Y.-Q."/>
        </authorList>
    </citation>
    <scope>NUCLEOTIDE SEQUENCE</scope>
    <source>
        <strain evidence="5">CPCC 205763</strain>
    </source>
</reference>
<dbReference type="Gene3D" id="3.40.710.10">
    <property type="entry name" value="DD-peptidase/beta-lactamase superfamily"/>
    <property type="match status" value="2"/>
</dbReference>
<feature type="compositionally biased region" description="Pro residues" evidence="3">
    <location>
        <begin position="151"/>
        <end position="163"/>
    </location>
</feature>
<dbReference type="InterPro" id="IPR012338">
    <property type="entry name" value="Beta-lactam/transpept-like"/>
</dbReference>
<dbReference type="EMBL" id="JANLCM010000001">
    <property type="protein sequence ID" value="MCS5716716.1"/>
    <property type="molecule type" value="Genomic_DNA"/>
</dbReference>
<evidence type="ECO:0000313" key="5">
    <source>
        <dbReference type="EMBL" id="MCS5716716.1"/>
    </source>
</evidence>
<evidence type="ECO:0000256" key="3">
    <source>
        <dbReference type="SAM" id="MobiDB-lite"/>
    </source>
</evidence>
<keyword evidence="6" id="KW-1185">Reference proteome</keyword>
<name>A0ABT2GPL7_9MICO</name>
<feature type="transmembrane region" description="Helical" evidence="4">
    <location>
        <begin position="105"/>
        <end position="129"/>
    </location>
</feature>
<keyword evidence="5" id="KW-0645">Protease</keyword>
<feature type="compositionally biased region" description="Basic and acidic residues" evidence="3">
    <location>
        <begin position="9"/>
        <end position="22"/>
    </location>
</feature>
<dbReference type="PANTHER" id="PTHR30023:SF0">
    <property type="entry name" value="PENICILLIN-SENSITIVE CARBOXYPEPTIDASE A"/>
    <property type="match status" value="1"/>
</dbReference>
<comment type="caution">
    <text evidence="5">The sequence shown here is derived from an EMBL/GenBank/DDBJ whole genome shotgun (WGS) entry which is preliminary data.</text>
</comment>
<evidence type="ECO:0000313" key="6">
    <source>
        <dbReference type="Proteomes" id="UP001165584"/>
    </source>
</evidence>
<feature type="region of interest" description="Disordered" evidence="3">
    <location>
        <begin position="54"/>
        <end position="85"/>
    </location>
</feature>
<protein>
    <submittedName>
        <fullName evidence="5">D-alanyl-D-alanine carboxypeptidase/D-alanyl-D-alanine-endopeptidase</fullName>
        <ecNumber evidence="5">3.4.16.4</ecNumber>
    </submittedName>
</protein>
<keyword evidence="4" id="KW-0472">Membrane</keyword>
<organism evidence="5 6">
    <name type="scientific">Herbiconiux aconitum</name>
    <dbReference type="NCBI Taxonomy" id="2970913"/>
    <lineage>
        <taxon>Bacteria</taxon>
        <taxon>Bacillati</taxon>
        <taxon>Actinomycetota</taxon>
        <taxon>Actinomycetes</taxon>
        <taxon>Micrococcales</taxon>
        <taxon>Microbacteriaceae</taxon>
        <taxon>Herbiconiux</taxon>
    </lineage>
</organism>
<evidence type="ECO:0000256" key="2">
    <source>
        <dbReference type="ARBA" id="ARBA00022801"/>
    </source>
</evidence>
<dbReference type="Pfam" id="PF02113">
    <property type="entry name" value="Peptidase_S13"/>
    <property type="match status" value="1"/>
</dbReference>
<dbReference type="Proteomes" id="UP001165584">
    <property type="component" value="Unassembled WGS sequence"/>
</dbReference>
<accession>A0ABT2GPL7</accession>
<sequence>MSDSGVPQSRRELREAEAEAEARAGASAVDPTATAPVSAAAATAAFVPPPAPATGPLSGAGAEGGAGAVGPPTPTPPTPGAASSAASAASAAPGFRALVSRHPRLWIGAAAAVALILLGGGAFAAGAAIGSTGADAAPVAVVATTSTPAATPTPTPTPTPDPRAQPAAVAGPALLRTCSVAELATDARLGTFLGAVRNAATGEVLFDRGANTYARTASVMKVLSSSAALAVLGPDHRVPTTVVKGTEPGQVVLVGGGDITLASGSSNIYPGAASMLDLAAQVNAAWAADPATAGTQITSIVMDASVFSGDRWQPSWNRKEQVDGYSSEVTGLQVDGDRADPSANVSGRSDNAVLRAGQAFALALDAPNASLAEGLAPAGAPQLGQVLSAPVSTMIPDALQRSDNTEAEMLARLVAVKLGVGNDFAALQTAIPQALATYGLDTSGLTIVDGSGLSDDNGVSPNFLTQLFVKINAREGNLGVIYDGLPVAGQSGTLAGRFGSSPAAGNVIAKTGWIDTGYTLSGIVNAADGTVLTFAFFALDDVGDSAKSALDALTTGVYQCGNGLSNN</sequence>
<keyword evidence="4" id="KW-0812">Transmembrane</keyword>
<evidence type="ECO:0000256" key="1">
    <source>
        <dbReference type="ARBA" id="ARBA00006096"/>
    </source>
</evidence>
<evidence type="ECO:0000256" key="4">
    <source>
        <dbReference type="SAM" id="Phobius"/>
    </source>
</evidence>
<dbReference type="EC" id="3.4.16.4" evidence="5"/>
<dbReference type="NCBIfam" id="TIGR00666">
    <property type="entry name" value="PBP4"/>
    <property type="match status" value="1"/>
</dbReference>
<gene>
    <name evidence="5" type="primary">dacB</name>
    <name evidence="5" type="ORF">N1027_01030</name>
</gene>
<feature type="region of interest" description="Disordered" evidence="3">
    <location>
        <begin position="1"/>
        <end position="34"/>
    </location>
</feature>
<dbReference type="PANTHER" id="PTHR30023">
    <property type="entry name" value="D-ALANYL-D-ALANINE CARBOXYPEPTIDASE"/>
    <property type="match status" value="1"/>
</dbReference>
<dbReference type="GO" id="GO:0009002">
    <property type="term" value="F:serine-type D-Ala-D-Ala carboxypeptidase activity"/>
    <property type="evidence" value="ECO:0007669"/>
    <property type="project" value="UniProtKB-EC"/>
</dbReference>
<comment type="similarity">
    <text evidence="1">Belongs to the peptidase S13 family.</text>
</comment>
<feature type="region of interest" description="Disordered" evidence="3">
    <location>
        <begin position="147"/>
        <end position="166"/>
    </location>
</feature>
<keyword evidence="2 5" id="KW-0378">Hydrolase</keyword>
<keyword evidence="5" id="KW-0121">Carboxypeptidase</keyword>
<dbReference type="RefSeq" id="WP_259504140.1">
    <property type="nucleotide sequence ID" value="NZ_JANLCM010000001.1"/>
</dbReference>
<dbReference type="PRINTS" id="PR00922">
    <property type="entry name" value="DADACBPTASE3"/>
</dbReference>
<proteinExistence type="inferred from homology"/>
<dbReference type="InterPro" id="IPR000667">
    <property type="entry name" value="Peptidase_S13"/>
</dbReference>
<dbReference type="SUPFAM" id="SSF56601">
    <property type="entry name" value="beta-lactamase/transpeptidase-like"/>
    <property type="match status" value="1"/>
</dbReference>
<keyword evidence="4" id="KW-1133">Transmembrane helix</keyword>